<protein>
    <submittedName>
        <fullName evidence="1">Uncharacterized protein</fullName>
    </submittedName>
</protein>
<name>A0ABP9FC43_9FLAO</name>
<dbReference type="EMBL" id="BAABJH010000006">
    <property type="protein sequence ID" value="GAA4898972.1"/>
    <property type="molecule type" value="Genomic_DNA"/>
</dbReference>
<reference evidence="2" key="1">
    <citation type="journal article" date="2019" name="Int. J. Syst. Evol. Microbiol.">
        <title>The Global Catalogue of Microorganisms (GCM) 10K type strain sequencing project: providing services to taxonomists for standard genome sequencing and annotation.</title>
        <authorList>
            <consortium name="The Broad Institute Genomics Platform"/>
            <consortium name="The Broad Institute Genome Sequencing Center for Infectious Disease"/>
            <person name="Wu L."/>
            <person name="Ma J."/>
        </authorList>
    </citation>
    <scope>NUCLEOTIDE SEQUENCE [LARGE SCALE GENOMIC DNA]</scope>
    <source>
        <strain evidence="2">JCM 18274</strain>
    </source>
</reference>
<organism evidence="1 2">
    <name type="scientific">Flaviramulus aquimarinus</name>
    <dbReference type="NCBI Taxonomy" id="1170456"/>
    <lineage>
        <taxon>Bacteria</taxon>
        <taxon>Pseudomonadati</taxon>
        <taxon>Bacteroidota</taxon>
        <taxon>Flavobacteriia</taxon>
        <taxon>Flavobacteriales</taxon>
        <taxon>Flavobacteriaceae</taxon>
        <taxon>Flaviramulus</taxon>
    </lineage>
</organism>
<keyword evidence="2" id="KW-1185">Reference proteome</keyword>
<dbReference type="Proteomes" id="UP001500433">
    <property type="component" value="Unassembled WGS sequence"/>
</dbReference>
<accession>A0ABP9FC43</accession>
<proteinExistence type="predicted"/>
<evidence type="ECO:0000313" key="2">
    <source>
        <dbReference type="Proteomes" id="UP001500433"/>
    </source>
</evidence>
<evidence type="ECO:0000313" key="1">
    <source>
        <dbReference type="EMBL" id="GAA4898972.1"/>
    </source>
</evidence>
<sequence length="80" mass="8928">MVKPETISKVLLIKTKPIKAKDIKSIDLNTFTTSVKPVCLIILLNEPITKKLIAETTRTNGSSYTNCSKSKLRVKLNLIK</sequence>
<comment type="caution">
    <text evidence="1">The sequence shown here is derived from an EMBL/GenBank/DDBJ whole genome shotgun (WGS) entry which is preliminary data.</text>
</comment>
<gene>
    <name evidence="1" type="ORF">GCM10023311_25180</name>
</gene>